<evidence type="ECO:0000256" key="1">
    <source>
        <dbReference type="SAM" id="MobiDB-lite"/>
    </source>
</evidence>
<dbReference type="AlphaFoldDB" id="A0A2C5YIG9"/>
<evidence type="ECO:0000313" key="3">
    <source>
        <dbReference type="Proteomes" id="UP000224854"/>
    </source>
</evidence>
<feature type="compositionally biased region" description="Polar residues" evidence="1">
    <location>
        <begin position="234"/>
        <end position="246"/>
    </location>
</feature>
<reference evidence="2 3" key="1">
    <citation type="submission" date="2017-06" db="EMBL/GenBank/DDBJ databases">
        <title>Ant-infecting Ophiocordyceps genomes reveal a high diversity of potential behavioral manipulation genes and a possible major role for enterotoxins.</title>
        <authorList>
            <person name="De Bekker C."/>
            <person name="Evans H.C."/>
            <person name="Brachmann A."/>
            <person name="Hughes D.P."/>
        </authorList>
    </citation>
    <scope>NUCLEOTIDE SEQUENCE [LARGE SCALE GENOMIC DNA]</scope>
    <source>
        <strain evidence="2 3">1348a</strain>
    </source>
</reference>
<keyword evidence="3" id="KW-1185">Reference proteome</keyword>
<accession>A0A2C5YIG9</accession>
<feature type="compositionally biased region" description="Polar residues" evidence="1">
    <location>
        <begin position="165"/>
        <end position="184"/>
    </location>
</feature>
<feature type="region of interest" description="Disordered" evidence="1">
    <location>
        <begin position="219"/>
        <end position="246"/>
    </location>
</feature>
<feature type="compositionally biased region" description="Basic and acidic residues" evidence="1">
    <location>
        <begin position="155"/>
        <end position="164"/>
    </location>
</feature>
<evidence type="ECO:0000313" key="2">
    <source>
        <dbReference type="EMBL" id="PHH68547.1"/>
    </source>
</evidence>
<dbReference type="OrthoDB" id="10478701at2759"/>
<sequence>MGREKGVLCANCRVDYRLDQLCENCEAKAAAETAASANPSLKKRIRRAAHNAKIKLGGSKPAADMAMSICGSGEEKNKAATAAAGSANAQATLLGLHYDHTVAGPPPVMGLTVADANLLQAADAHAKRDSWVVRKLARRPDGHSFGGLTPMDGSRAIDEPRSSHDTATTAQTQVFTPRGSSDNGQSDHTEATNITTWPVQAEQSAPLALPRFTLPRRASYSSSINDDSDDSASLYSQDDSASVYSQ</sequence>
<dbReference type="Proteomes" id="UP000224854">
    <property type="component" value="Unassembled WGS sequence"/>
</dbReference>
<comment type="caution">
    <text evidence="2">The sequence shown here is derived from an EMBL/GenBank/DDBJ whole genome shotgun (WGS) entry which is preliminary data.</text>
</comment>
<feature type="region of interest" description="Disordered" evidence="1">
    <location>
        <begin position="140"/>
        <end position="190"/>
    </location>
</feature>
<organism evidence="2 3">
    <name type="scientific">Ophiocordyceps australis</name>
    <dbReference type="NCBI Taxonomy" id="1399860"/>
    <lineage>
        <taxon>Eukaryota</taxon>
        <taxon>Fungi</taxon>
        <taxon>Dikarya</taxon>
        <taxon>Ascomycota</taxon>
        <taxon>Pezizomycotina</taxon>
        <taxon>Sordariomycetes</taxon>
        <taxon>Hypocreomycetidae</taxon>
        <taxon>Hypocreales</taxon>
        <taxon>Ophiocordycipitaceae</taxon>
        <taxon>Ophiocordyceps</taxon>
    </lineage>
</organism>
<protein>
    <submittedName>
        <fullName evidence="2">Uncharacterized protein</fullName>
    </submittedName>
</protein>
<name>A0A2C5YIG9_9HYPO</name>
<proteinExistence type="predicted"/>
<gene>
    <name evidence="2" type="ORF">CDD82_480</name>
</gene>
<dbReference type="EMBL" id="NJEU01001108">
    <property type="protein sequence ID" value="PHH68547.1"/>
    <property type="molecule type" value="Genomic_DNA"/>
</dbReference>